<accession>X1AFF7</accession>
<protein>
    <recommendedName>
        <fullName evidence="2">OsmC family protein</fullName>
    </recommendedName>
</protein>
<sequence length="88" mass="10086">MAKKIRFTYQDLDISAEGVLDTRGRKGLAPVPVHYSTVRLKVKIKTEEADKRLQRLIDLVARYCPVDSLIKAAVPDYAVSWERIVDER</sequence>
<organism evidence="1">
    <name type="scientific">marine sediment metagenome</name>
    <dbReference type="NCBI Taxonomy" id="412755"/>
    <lineage>
        <taxon>unclassified sequences</taxon>
        <taxon>metagenomes</taxon>
        <taxon>ecological metagenomes</taxon>
    </lineage>
</organism>
<dbReference type="EMBL" id="BART01012409">
    <property type="protein sequence ID" value="GAG80619.1"/>
    <property type="molecule type" value="Genomic_DNA"/>
</dbReference>
<dbReference type="InterPro" id="IPR003718">
    <property type="entry name" value="OsmC/Ohr_fam"/>
</dbReference>
<dbReference type="Gene3D" id="3.30.300.20">
    <property type="match status" value="1"/>
</dbReference>
<name>X1AFF7_9ZZZZ</name>
<evidence type="ECO:0000313" key="1">
    <source>
        <dbReference type="EMBL" id="GAG80619.1"/>
    </source>
</evidence>
<proteinExistence type="predicted"/>
<reference evidence="1" key="1">
    <citation type="journal article" date="2014" name="Front. Microbiol.">
        <title>High frequency of phylogenetically diverse reductive dehalogenase-homologous genes in deep subseafloor sedimentary metagenomes.</title>
        <authorList>
            <person name="Kawai M."/>
            <person name="Futagami T."/>
            <person name="Toyoda A."/>
            <person name="Takaki Y."/>
            <person name="Nishi S."/>
            <person name="Hori S."/>
            <person name="Arai W."/>
            <person name="Tsubouchi T."/>
            <person name="Morono Y."/>
            <person name="Uchiyama I."/>
            <person name="Ito T."/>
            <person name="Fujiyama A."/>
            <person name="Inagaki F."/>
            <person name="Takami H."/>
        </authorList>
    </citation>
    <scope>NUCLEOTIDE SEQUENCE</scope>
    <source>
        <strain evidence="1">Expedition CK06-06</strain>
    </source>
</reference>
<comment type="caution">
    <text evidence="1">The sequence shown here is derived from an EMBL/GenBank/DDBJ whole genome shotgun (WGS) entry which is preliminary data.</text>
</comment>
<dbReference type="SUPFAM" id="SSF82784">
    <property type="entry name" value="OsmC-like"/>
    <property type="match status" value="1"/>
</dbReference>
<dbReference type="InterPro" id="IPR036102">
    <property type="entry name" value="OsmC/Ohrsf"/>
</dbReference>
<evidence type="ECO:0008006" key="2">
    <source>
        <dbReference type="Google" id="ProtNLM"/>
    </source>
</evidence>
<gene>
    <name evidence="1" type="ORF">S01H4_25921</name>
</gene>
<dbReference type="InterPro" id="IPR015946">
    <property type="entry name" value="KH_dom-like_a/b"/>
</dbReference>
<dbReference type="Pfam" id="PF02566">
    <property type="entry name" value="OsmC"/>
    <property type="match status" value="1"/>
</dbReference>
<dbReference type="AlphaFoldDB" id="X1AFF7"/>